<dbReference type="InterPro" id="IPR018849">
    <property type="entry name" value="Urb2/Npa2_C"/>
</dbReference>
<dbReference type="PANTHER" id="PTHR15682:SF2">
    <property type="entry name" value="UNHEALTHY RIBOSOME BIOGENESIS PROTEIN 2 HOMOLOG"/>
    <property type="match status" value="1"/>
</dbReference>
<dbReference type="Proteomes" id="UP001162085">
    <property type="component" value="Chromosome 10"/>
</dbReference>
<feature type="domain" description="Nucleolar 27S pre-rRNA processing Urb2/Npa2 C-terminal" evidence="1">
    <location>
        <begin position="964"/>
        <end position="1171"/>
    </location>
</feature>
<dbReference type="EMBL" id="OX365937">
    <property type="protein sequence ID" value="CAI4045021.1"/>
    <property type="molecule type" value="Genomic_DNA"/>
</dbReference>
<protein>
    <recommendedName>
        <fullName evidence="1">Nucleolar 27S pre-rRNA processing Urb2/Npa2 C-terminal domain-containing protein</fullName>
    </recommendedName>
</protein>
<name>A0ABN8WKX3_SACUV</name>
<gene>
    <name evidence="2" type="primary">SUVZ10G2260</name>
    <name evidence="2" type="ORF">SUVZ_10G2260</name>
</gene>
<organism evidence="2 3">
    <name type="scientific">Saccharomyces uvarum</name>
    <name type="common">Yeast</name>
    <name type="synonym">Saccharomyces bayanus var. uvarum</name>
    <dbReference type="NCBI Taxonomy" id="230603"/>
    <lineage>
        <taxon>Eukaryota</taxon>
        <taxon>Fungi</taxon>
        <taxon>Dikarya</taxon>
        <taxon>Ascomycota</taxon>
        <taxon>Saccharomycotina</taxon>
        <taxon>Saccharomycetes</taxon>
        <taxon>Saccharomycetales</taxon>
        <taxon>Saccharomycetaceae</taxon>
        <taxon>Saccharomyces</taxon>
    </lineage>
</organism>
<keyword evidence="3" id="KW-1185">Reference proteome</keyword>
<evidence type="ECO:0000313" key="3">
    <source>
        <dbReference type="Proteomes" id="UP001162085"/>
    </source>
</evidence>
<proteinExistence type="predicted"/>
<dbReference type="PANTHER" id="PTHR15682">
    <property type="entry name" value="UNHEALTHY RIBOSOME BIOGENESIS PROTEIN 2 HOMOLOG"/>
    <property type="match status" value="1"/>
</dbReference>
<dbReference type="Pfam" id="PF10441">
    <property type="entry name" value="Urb2"/>
    <property type="match status" value="1"/>
</dbReference>
<evidence type="ECO:0000259" key="1">
    <source>
        <dbReference type="Pfam" id="PF10441"/>
    </source>
</evidence>
<evidence type="ECO:0000313" key="2">
    <source>
        <dbReference type="EMBL" id="CAI4045021.1"/>
    </source>
</evidence>
<sequence length="1172" mass="134767">MGELAEELSIPDNAQDLSKLLRSINTKPYQIAQIVSKFDKLKVYFPNKEVFVLELLIDRLNNGNLDDFKTSEHTWVIFKRLLEAINDSISIKKLLKKLKTVSVMIKTFQLWPKDKLSSSRSSFVKAFFSINSYLIVNFSVEETFQLLEQVINGLSSCSTPEIALSYLQDACSLTHIDNIIATDNKIAACYCKHMLLPTLRYFSQVEQPTSSRKSFIFLSGFMSKFILQPRVEYMKLNEKFVQENASEISDEMAYYYFINFVDFLSKDNFAQLEAIFTVLAAKNPSLKCRFLALLSDSKKTVSQEFLENILFETLSSSNGHESLSLIPTILKLDIEVAIKHTSRLLELVQLKHSTDILFSSRIWDLIIQSHANARELPIFFDKINDYCSGKKPDSYFLLNNQVYVKSVTKQLFTLSTMQWKKLLQTLLDQVNNDSTNRVPLYLIRICLEGLSESVSHTTLNELKPILSQVFTLESFNNSLQWDLKYHIMEVYDDIVPEEELKKIDHVFSSNLFDTTPEHLEELFFYCFKLREYISFDISGVIKKFMNHFKNLDHETKSNLSFSIVSKFATLVNNNFTRDDVSSLVDLLLSDSTKLHELLNSDDIFEEANITYALVNKLALSCDKDFALDALIKIPIQCINKNVRVTLINNLTSEPARLGRSAKKCILHLLASPTFKSNIETDFFELCEKTIMTPELAISESEEIKDGGEESVFEKVWTNHLSQAKESVSEKFLNNGYDVIKKTMLSPNGENKIILAGFIVAKFLKQDTKHKAVQDIIVNYAVKIIENYSQQFEPKAIPLLRTSMARLYEIATFGQCDISKHKATILGSFSKIMLRYHSDKVRHPKEEQEMFLLHSLFVDDKLEYIFAEYLNISHTVKCDFALEFCLRRSLDQGPDALNRLILNSAQSFSTINEICAEKFITIFIIMLKKITRDNNLGHHLFVIAMLEAYTSCNVKKFGHRSYLLLFNAIKEFLVSKPWLFTQYCIEMLLPFCLKSITSLISNGPCFEINECFVSIIEVIDHILLVHRFKLSNRHHLINSVLCQLLETLAMHDDKLSMESADSVSRLITNYCEPYNVSSTQNGSKNNLSSKISLIKQSIRKNVLVVLTKYIQLSITVQFSSTVKKNLQSGIYAIFDILSQNELSHLNAFLDTPGRQYFRSLYLQYKKTGKWRED</sequence>
<dbReference type="InterPro" id="IPR052609">
    <property type="entry name" value="Ribosome_Biogenesis_Reg"/>
</dbReference>
<accession>A0ABN8WKX3</accession>
<reference evidence="2" key="1">
    <citation type="submission" date="2022-10" db="EMBL/GenBank/DDBJ databases">
        <authorList>
            <person name="Byrne P K."/>
        </authorList>
    </citation>
    <scope>NUCLEOTIDE SEQUENCE</scope>
    <source>
        <strain evidence="2">ZP964</strain>
    </source>
</reference>